<evidence type="ECO:0000313" key="7">
    <source>
        <dbReference type="EMBL" id="MCG2612775.1"/>
    </source>
</evidence>
<evidence type="ECO:0000256" key="2">
    <source>
        <dbReference type="ARBA" id="ARBA00022723"/>
    </source>
</evidence>
<dbReference type="InterPro" id="IPR001405">
    <property type="entry name" value="UPF0758"/>
</dbReference>
<proteinExistence type="predicted"/>
<dbReference type="InterPro" id="IPR025657">
    <property type="entry name" value="RadC_JAB"/>
</dbReference>
<dbReference type="RefSeq" id="WP_237868004.1">
    <property type="nucleotide sequence ID" value="NZ_JAKLTR010000001.1"/>
</dbReference>
<sequence>MQIRLNQKQNLHIQTSSDIFHLLQPAFLRQSKLDRDREHLWLMCLDHSQTVRTLELLGLGTQQTVLIDAMEVFHRALIRRAASIVVAHNHPAGSLKPSRSDITATEKLVEASRFLNIKLLDHLIISETEFYSFKDGGEFEKMQTRKFIMFNSVLAME</sequence>
<evidence type="ECO:0000256" key="4">
    <source>
        <dbReference type="ARBA" id="ARBA00022833"/>
    </source>
</evidence>
<accession>A0ABS9KKC9</accession>
<dbReference type="Gene3D" id="3.40.140.10">
    <property type="entry name" value="Cytidine Deaminase, domain 2"/>
    <property type="match status" value="1"/>
</dbReference>
<keyword evidence="5" id="KW-0482">Metalloprotease</keyword>
<keyword evidence="1" id="KW-0645">Protease</keyword>
<keyword evidence="3" id="KW-0378">Hydrolase</keyword>
<keyword evidence="4" id="KW-0862">Zinc</keyword>
<feature type="domain" description="MPN" evidence="6">
    <location>
        <begin position="13"/>
        <end position="139"/>
    </location>
</feature>
<gene>
    <name evidence="7" type="ORF">LZZ85_00730</name>
</gene>
<reference evidence="7" key="1">
    <citation type="submission" date="2022-01" db="EMBL/GenBank/DDBJ databases">
        <authorList>
            <person name="Jo J.-H."/>
            <person name="Im W.-T."/>
        </authorList>
    </citation>
    <scope>NUCLEOTIDE SEQUENCE</scope>
    <source>
        <strain evidence="7">NA20</strain>
    </source>
</reference>
<evidence type="ECO:0000313" key="8">
    <source>
        <dbReference type="Proteomes" id="UP001165367"/>
    </source>
</evidence>
<evidence type="ECO:0000256" key="5">
    <source>
        <dbReference type="ARBA" id="ARBA00023049"/>
    </source>
</evidence>
<dbReference type="PANTHER" id="PTHR30471:SF3">
    <property type="entry name" value="UPF0758 PROTEIN YEES-RELATED"/>
    <property type="match status" value="1"/>
</dbReference>
<dbReference type="Proteomes" id="UP001165367">
    <property type="component" value="Unassembled WGS sequence"/>
</dbReference>
<evidence type="ECO:0000259" key="6">
    <source>
        <dbReference type="PROSITE" id="PS50249"/>
    </source>
</evidence>
<dbReference type="EMBL" id="JAKLTR010000001">
    <property type="protein sequence ID" value="MCG2612775.1"/>
    <property type="molecule type" value="Genomic_DNA"/>
</dbReference>
<organism evidence="7 8">
    <name type="scientific">Terrimonas ginsenosidimutans</name>
    <dbReference type="NCBI Taxonomy" id="2908004"/>
    <lineage>
        <taxon>Bacteria</taxon>
        <taxon>Pseudomonadati</taxon>
        <taxon>Bacteroidota</taxon>
        <taxon>Chitinophagia</taxon>
        <taxon>Chitinophagales</taxon>
        <taxon>Chitinophagaceae</taxon>
        <taxon>Terrimonas</taxon>
    </lineage>
</organism>
<comment type="caution">
    <text evidence="7">The sequence shown here is derived from an EMBL/GenBank/DDBJ whole genome shotgun (WGS) entry which is preliminary data.</text>
</comment>
<name>A0ABS9KKC9_9BACT</name>
<dbReference type="PANTHER" id="PTHR30471">
    <property type="entry name" value="DNA REPAIR PROTEIN RADC"/>
    <property type="match status" value="1"/>
</dbReference>
<protein>
    <submittedName>
        <fullName evidence="7">JAB domain-containing protein</fullName>
    </submittedName>
</protein>
<keyword evidence="8" id="KW-1185">Reference proteome</keyword>
<keyword evidence="2" id="KW-0479">Metal-binding</keyword>
<evidence type="ECO:0000256" key="1">
    <source>
        <dbReference type="ARBA" id="ARBA00022670"/>
    </source>
</evidence>
<evidence type="ECO:0000256" key="3">
    <source>
        <dbReference type="ARBA" id="ARBA00022801"/>
    </source>
</evidence>
<dbReference type="InterPro" id="IPR037518">
    <property type="entry name" value="MPN"/>
</dbReference>
<dbReference type="CDD" id="cd08071">
    <property type="entry name" value="MPN_DUF2466"/>
    <property type="match status" value="1"/>
</dbReference>
<dbReference type="PROSITE" id="PS50249">
    <property type="entry name" value="MPN"/>
    <property type="match status" value="1"/>
</dbReference>
<dbReference type="Pfam" id="PF04002">
    <property type="entry name" value="RadC"/>
    <property type="match status" value="1"/>
</dbReference>